<dbReference type="PROSITE" id="PS51329">
    <property type="entry name" value="C_CAP_COFACTOR_C"/>
    <property type="match status" value="1"/>
</dbReference>
<dbReference type="CTD" id="68916576"/>
<protein>
    <recommendedName>
        <fullName evidence="4">TBCC domain-containing protein 1</fullName>
    </recommendedName>
</protein>
<evidence type="ECO:0000256" key="5">
    <source>
        <dbReference type="ARBA" id="ARBA00022490"/>
    </source>
</evidence>
<evidence type="ECO:0000313" key="11">
    <source>
        <dbReference type="WormBase" id="CBG22109"/>
    </source>
</evidence>
<name>B0K0B4_CAEBR</name>
<dbReference type="eggNOG" id="KOG4416">
    <property type="taxonomic scope" value="Eukaryota"/>
</dbReference>
<dbReference type="STRING" id="6238.B0K0B4"/>
<dbReference type="KEGG" id="cbr:CBG_22109"/>
<feature type="compositionally biased region" description="Basic residues" evidence="7">
    <location>
        <begin position="114"/>
        <end position="130"/>
    </location>
</feature>
<dbReference type="InterPro" id="IPR039589">
    <property type="entry name" value="TBCC1"/>
</dbReference>
<proteinExistence type="inferred from homology"/>
<gene>
    <name evidence="9 11" type="ORF">CBG22109</name>
    <name evidence="9" type="ORF">CBG_22109</name>
</gene>
<dbReference type="Gene3D" id="2.160.20.70">
    <property type="match status" value="1"/>
</dbReference>
<evidence type="ECO:0000256" key="2">
    <source>
        <dbReference type="ARBA" id="ARBA00004647"/>
    </source>
</evidence>
<dbReference type="InParanoid" id="B0K0B4"/>
<dbReference type="PANTHER" id="PTHR16052:SF0">
    <property type="entry name" value="TBCC DOMAIN-CONTAINING PROTEIN 1"/>
    <property type="match status" value="1"/>
</dbReference>
<dbReference type="InterPro" id="IPR006599">
    <property type="entry name" value="CARP_motif"/>
</dbReference>
<dbReference type="GO" id="GO:0051661">
    <property type="term" value="P:maintenance of centrosome location"/>
    <property type="evidence" value="ECO:0000318"/>
    <property type="project" value="GO_Central"/>
</dbReference>
<evidence type="ECO:0000313" key="10">
    <source>
        <dbReference type="Proteomes" id="UP000008549"/>
    </source>
</evidence>
<dbReference type="PANTHER" id="PTHR16052">
    <property type="entry name" value="TBCC DOMAIN-CONTAINING PROTEIN 1"/>
    <property type="match status" value="1"/>
</dbReference>
<dbReference type="GO" id="GO:0031616">
    <property type="term" value="C:spindle pole centrosome"/>
    <property type="evidence" value="ECO:0000318"/>
    <property type="project" value="GO_Central"/>
</dbReference>
<evidence type="ECO:0000256" key="7">
    <source>
        <dbReference type="SAM" id="MobiDB-lite"/>
    </source>
</evidence>
<dbReference type="FunCoup" id="B0K0B4">
    <property type="interactions" value="2"/>
</dbReference>
<sequence length="716" mass="83208">MWNSVVRVKFGQRLENANNRSRRDKPRVPKEEIDDAVLHYVPGTKPVEQNHVQNHVQSQSIEQKIILPPPNPNHHHHRYSSPPHQNRRRTSSEATHQTPSRKLLPAQPPSEYRRHLKFPQRPHHNHHRGPRTYYSDDDDGDSEGEDDDDDLPTPPPPIFATRLTSDSWENQRLRPGRRQLPETPDLPKHGELPQLFSISHTNNLSHFLQFFLLQNNNRTPSPFLLYALSSPWRPQLTEQQKEEKEEKEFQQKIVMTNIYVWVRTSRSLQFFYPTVDVEKDDPFSVYYEIAMDVIGLMKECDRISSEEFETMGKGRISKVYTEAIFQNAVEHGNINARLKLLVFSLLFAAIQQRTPDMAKSNRNDIVLTRISKYFGPIFKLLFQMDVGKRLQDRDIVQAIGSGQGYKFLDVLFEGTIKHKHGNSNHHGVRPLSLIVPLILDKVNSISLPFLCNEIRRHLIKDPYHIDEFASEKSPQIFSTVRRTTLAHNSRRVVHLHYINRIEVLRKDEFANVHLRICNDKPKASFVFVPLRCETVFLDSLFYTQWILLGAVRGIVIVKNCQNTRISVSCEQLIILDSKNLEIHFMSPKKPLISSSVGITLAPFNTIYEGQEEFLEENGHYFNNNLVFKEPIMFSSGSWTMDTSKFVCQSTPLDAMDQQFETLLNSLPEEYRIAHYRNTIEAQKMMAAEPEKCRVSDVATNFDLLYLKSKIEKKEEE</sequence>
<feature type="compositionally biased region" description="Acidic residues" evidence="7">
    <location>
        <begin position="135"/>
        <end position="151"/>
    </location>
</feature>
<keyword evidence="6" id="KW-0206">Cytoskeleton</keyword>
<evidence type="ECO:0000259" key="8">
    <source>
        <dbReference type="PROSITE" id="PS51329"/>
    </source>
</evidence>
<evidence type="ECO:0000313" key="9">
    <source>
        <dbReference type="EMBL" id="CAP38765.4"/>
    </source>
</evidence>
<dbReference type="EMBL" id="HE601428">
    <property type="protein sequence ID" value="CAP38765.4"/>
    <property type="molecule type" value="Genomic_DNA"/>
</dbReference>
<dbReference type="GO" id="GO:0051684">
    <property type="term" value="P:maintenance of Golgi location"/>
    <property type="evidence" value="ECO:0000318"/>
    <property type="project" value="GO_Central"/>
</dbReference>
<evidence type="ECO:0000256" key="6">
    <source>
        <dbReference type="ARBA" id="ARBA00023212"/>
    </source>
</evidence>
<dbReference type="AlphaFoldDB" id="B0K0B4"/>
<reference evidence="9 10" key="1">
    <citation type="journal article" date="2003" name="PLoS Biol.">
        <title>The genome sequence of Caenorhabditis briggsae: a platform for comparative genomics.</title>
        <authorList>
            <person name="Stein L.D."/>
            <person name="Bao Z."/>
            <person name="Blasiar D."/>
            <person name="Blumenthal T."/>
            <person name="Brent M.R."/>
            <person name="Chen N."/>
            <person name="Chinwalla A."/>
            <person name="Clarke L."/>
            <person name="Clee C."/>
            <person name="Coghlan A."/>
            <person name="Coulson A."/>
            <person name="D'Eustachio P."/>
            <person name="Fitch D.H."/>
            <person name="Fulton L.A."/>
            <person name="Fulton R.E."/>
            <person name="Griffiths-Jones S."/>
            <person name="Harris T.W."/>
            <person name="Hillier L.W."/>
            <person name="Kamath R."/>
            <person name="Kuwabara P.E."/>
            <person name="Mardis E.R."/>
            <person name="Marra M.A."/>
            <person name="Miner T.L."/>
            <person name="Minx P."/>
            <person name="Mullikin J.C."/>
            <person name="Plumb R.W."/>
            <person name="Rogers J."/>
            <person name="Schein J.E."/>
            <person name="Sohrmann M."/>
            <person name="Spieth J."/>
            <person name="Stajich J.E."/>
            <person name="Wei C."/>
            <person name="Willey D."/>
            <person name="Wilson R.K."/>
            <person name="Durbin R."/>
            <person name="Waterston R.H."/>
        </authorList>
    </citation>
    <scope>NUCLEOTIDE SEQUENCE [LARGE SCALE GENOMIC DNA]</scope>
    <source>
        <strain evidence="9 10">AF16</strain>
    </source>
</reference>
<comment type="similarity">
    <text evidence="3">Belongs to the TBCC family.</text>
</comment>
<feature type="compositionally biased region" description="Basic residues" evidence="7">
    <location>
        <begin position="73"/>
        <end position="89"/>
    </location>
</feature>
<dbReference type="WormBase" id="CBG22109">
    <property type="protein sequence ID" value="CBP48480"/>
    <property type="gene ID" value="WBGene00040735"/>
</dbReference>
<accession>B0K0B4</accession>
<organism evidence="9 10">
    <name type="scientific">Caenorhabditis briggsae</name>
    <dbReference type="NCBI Taxonomy" id="6238"/>
    <lineage>
        <taxon>Eukaryota</taxon>
        <taxon>Metazoa</taxon>
        <taxon>Ecdysozoa</taxon>
        <taxon>Nematoda</taxon>
        <taxon>Chromadorea</taxon>
        <taxon>Rhabditida</taxon>
        <taxon>Rhabditina</taxon>
        <taxon>Rhabditomorpha</taxon>
        <taxon>Rhabditoidea</taxon>
        <taxon>Rhabditidae</taxon>
        <taxon>Peloderinae</taxon>
        <taxon>Caenorhabditis</taxon>
    </lineage>
</organism>
<keyword evidence="10" id="KW-1185">Reference proteome</keyword>
<evidence type="ECO:0000256" key="1">
    <source>
        <dbReference type="ARBA" id="ARBA00004300"/>
    </source>
</evidence>
<dbReference type="InterPro" id="IPR017901">
    <property type="entry name" value="C-CAP_CF_C-like"/>
</dbReference>
<feature type="region of interest" description="Disordered" evidence="7">
    <location>
        <begin position="65"/>
        <end position="192"/>
    </location>
</feature>
<dbReference type="SMART" id="SM00673">
    <property type="entry name" value="CARP"/>
    <property type="match status" value="2"/>
</dbReference>
<feature type="domain" description="C-CAP/cofactor C-like" evidence="8">
    <location>
        <begin position="479"/>
        <end position="623"/>
    </location>
</feature>
<evidence type="ECO:0000256" key="3">
    <source>
        <dbReference type="ARBA" id="ARBA00008848"/>
    </source>
</evidence>
<dbReference type="OMA" id="QDPFQID"/>
<comment type="subcellular location">
    <subcellularLocation>
        <location evidence="1">Cytoplasm</location>
        <location evidence="1">Cytoskeleton</location>
        <location evidence="1">Microtubule organizing center</location>
        <location evidence="1">Centrosome</location>
    </subcellularLocation>
    <subcellularLocation>
        <location evidence="2">Cytoplasm</location>
        <location evidence="2">Cytoskeleton</location>
        <location evidence="2">Spindle pole</location>
    </subcellularLocation>
</comment>
<dbReference type="Pfam" id="PF07986">
    <property type="entry name" value="TBCC"/>
    <property type="match status" value="1"/>
</dbReference>
<evidence type="ECO:0000256" key="4">
    <source>
        <dbReference type="ARBA" id="ARBA00017559"/>
    </source>
</evidence>
<dbReference type="InterPro" id="IPR012945">
    <property type="entry name" value="Tubulin-bd_cofactor_C_dom"/>
</dbReference>
<dbReference type="InterPro" id="IPR016098">
    <property type="entry name" value="CAP/MinC_C"/>
</dbReference>
<keyword evidence="5" id="KW-0963">Cytoplasm</keyword>
<dbReference type="RefSeq" id="XP_045097478.1">
    <property type="nucleotide sequence ID" value="XM_045241668.1"/>
</dbReference>
<reference evidence="9 10" key="2">
    <citation type="journal article" date="2011" name="PLoS Genet.">
        <title>Caenorhabditis briggsae recombinant inbred line genotypes reveal inter-strain incompatibility and the evolution of recombination.</title>
        <authorList>
            <person name="Ross J.A."/>
            <person name="Koboldt D.C."/>
            <person name="Staisch J.E."/>
            <person name="Chamberlin H.M."/>
            <person name="Gupta B.P."/>
            <person name="Miller R.D."/>
            <person name="Baird S.E."/>
            <person name="Haag E.S."/>
        </authorList>
    </citation>
    <scope>NUCLEOTIDE SEQUENCE [LARGE SCALE GENOMIC DNA]</scope>
    <source>
        <strain evidence="9 10">AF16</strain>
    </source>
</reference>
<dbReference type="Proteomes" id="UP000008549">
    <property type="component" value="Unassembled WGS sequence"/>
</dbReference>
<dbReference type="GeneID" id="68916576"/>